<organism evidence="1 2">
    <name type="scientific">Sphaerimonospora cavernae</name>
    <dbReference type="NCBI Taxonomy" id="1740611"/>
    <lineage>
        <taxon>Bacteria</taxon>
        <taxon>Bacillati</taxon>
        <taxon>Actinomycetota</taxon>
        <taxon>Actinomycetes</taxon>
        <taxon>Streptosporangiales</taxon>
        <taxon>Streptosporangiaceae</taxon>
        <taxon>Sphaerimonospora</taxon>
    </lineage>
</organism>
<keyword evidence="2" id="KW-1185">Reference proteome</keyword>
<name>A0ABV6U9P3_9ACTN</name>
<dbReference type="Proteomes" id="UP001589870">
    <property type="component" value="Unassembled WGS sequence"/>
</dbReference>
<gene>
    <name evidence="1" type="ORF">ACFHYQ_21665</name>
</gene>
<evidence type="ECO:0000313" key="2">
    <source>
        <dbReference type="Proteomes" id="UP001589870"/>
    </source>
</evidence>
<dbReference type="RefSeq" id="WP_394302946.1">
    <property type="nucleotide sequence ID" value="NZ_JBHMQT010000044.1"/>
</dbReference>
<sequence>MKIVRGAATPEEVAALVAVLAAIPGPEAGAVRKSANWRNSAYQTRGPLPHGSGAWRRAFFPGV</sequence>
<dbReference type="InterPro" id="IPR032716">
    <property type="entry name" value="ACC_epsilon"/>
</dbReference>
<proteinExistence type="predicted"/>
<comment type="caution">
    <text evidence="1">The sequence shown here is derived from an EMBL/GenBank/DDBJ whole genome shotgun (WGS) entry which is preliminary data.</text>
</comment>
<dbReference type="Pfam" id="PF13822">
    <property type="entry name" value="ACC_epsilon"/>
    <property type="match status" value="1"/>
</dbReference>
<dbReference type="EMBL" id="JBHMQT010000044">
    <property type="protein sequence ID" value="MFC0864905.1"/>
    <property type="molecule type" value="Genomic_DNA"/>
</dbReference>
<protein>
    <submittedName>
        <fullName evidence="1">Acyl-CoA carboxylase epsilon subunit</fullName>
    </submittedName>
</protein>
<evidence type="ECO:0000313" key="1">
    <source>
        <dbReference type="EMBL" id="MFC0864905.1"/>
    </source>
</evidence>
<accession>A0ABV6U9P3</accession>
<reference evidence="1 2" key="1">
    <citation type="submission" date="2024-09" db="EMBL/GenBank/DDBJ databases">
        <authorList>
            <person name="Sun Q."/>
            <person name="Mori K."/>
        </authorList>
    </citation>
    <scope>NUCLEOTIDE SEQUENCE [LARGE SCALE GENOMIC DNA]</scope>
    <source>
        <strain evidence="1 2">TBRC 1851</strain>
    </source>
</reference>